<name>A0A7W7KEE6_9SPHN</name>
<organism evidence="2 3">
    <name type="scientific">Novosphingobium chloroacetimidivorans</name>
    <dbReference type="NCBI Taxonomy" id="1428314"/>
    <lineage>
        <taxon>Bacteria</taxon>
        <taxon>Pseudomonadati</taxon>
        <taxon>Pseudomonadota</taxon>
        <taxon>Alphaproteobacteria</taxon>
        <taxon>Sphingomonadales</taxon>
        <taxon>Sphingomonadaceae</taxon>
        <taxon>Novosphingobium</taxon>
    </lineage>
</organism>
<feature type="domain" description="Glycosyltransferase 2-like" evidence="1">
    <location>
        <begin position="27"/>
        <end position="143"/>
    </location>
</feature>
<dbReference type="GO" id="GO:0016740">
    <property type="term" value="F:transferase activity"/>
    <property type="evidence" value="ECO:0007669"/>
    <property type="project" value="UniProtKB-KW"/>
</dbReference>
<keyword evidence="3" id="KW-1185">Reference proteome</keyword>
<dbReference type="AlphaFoldDB" id="A0A7W7KEE6"/>
<dbReference type="PANTHER" id="PTHR43685:SF2">
    <property type="entry name" value="GLYCOSYLTRANSFERASE 2-LIKE DOMAIN-CONTAINING PROTEIN"/>
    <property type="match status" value="1"/>
</dbReference>
<comment type="caution">
    <text evidence="2">The sequence shown here is derived from an EMBL/GenBank/DDBJ whole genome shotgun (WGS) entry which is preliminary data.</text>
</comment>
<dbReference type="RefSeq" id="WP_246382151.1">
    <property type="nucleotide sequence ID" value="NZ_JACHLR010000029.1"/>
</dbReference>
<reference evidence="2 3" key="1">
    <citation type="submission" date="2020-08" db="EMBL/GenBank/DDBJ databases">
        <title>Functional genomics of gut bacteria from endangered species of beetles.</title>
        <authorList>
            <person name="Carlos-Shanley C."/>
        </authorList>
    </citation>
    <scope>NUCLEOTIDE SEQUENCE [LARGE SCALE GENOMIC DNA]</scope>
    <source>
        <strain evidence="2 3">S00245</strain>
    </source>
</reference>
<proteinExistence type="predicted"/>
<dbReference type="InterPro" id="IPR001173">
    <property type="entry name" value="Glyco_trans_2-like"/>
</dbReference>
<dbReference type="InterPro" id="IPR050834">
    <property type="entry name" value="Glycosyltransf_2"/>
</dbReference>
<evidence type="ECO:0000313" key="3">
    <source>
        <dbReference type="Proteomes" id="UP000555448"/>
    </source>
</evidence>
<dbReference type="EMBL" id="JACHLR010000029">
    <property type="protein sequence ID" value="MBB4860724.1"/>
    <property type="molecule type" value="Genomic_DNA"/>
</dbReference>
<evidence type="ECO:0000313" key="2">
    <source>
        <dbReference type="EMBL" id="MBB4860724.1"/>
    </source>
</evidence>
<dbReference type="Proteomes" id="UP000555448">
    <property type="component" value="Unassembled WGS sequence"/>
</dbReference>
<accession>A0A7W7KEE6</accession>
<dbReference type="Pfam" id="PF00535">
    <property type="entry name" value="Glycos_transf_2"/>
    <property type="match status" value="1"/>
</dbReference>
<dbReference type="Gene3D" id="3.90.550.10">
    <property type="entry name" value="Spore Coat Polysaccharide Biosynthesis Protein SpsA, Chain A"/>
    <property type="match status" value="1"/>
</dbReference>
<sequence>MLQRTYRSMHASTDVFPTDLSLPEYDVVIPCHNRAHVVADAVASVLAQEHAPTRVIVVDDGSTDFSAATIQALADVHPGRVIAVVLPRNAGASSARNVGLALCRSPWVAFLDSDDVWRSGAASALLSATLMRETDVVVGHFSRMEEDGALQPGECGWDGGELRAALASGGVIGPSWSIVRREAACAVSGFDPSFHNCNDWDFYTRLAASGARFKRINAVVAAYRTVAGARLMNDVDAGRHNAKRVLAHPYLKGYQYRR</sequence>
<evidence type="ECO:0000259" key="1">
    <source>
        <dbReference type="Pfam" id="PF00535"/>
    </source>
</evidence>
<dbReference type="CDD" id="cd00761">
    <property type="entry name" value="Glyco_tranf_GTA_type"/>
    <property type="match status" value="1"/>
</dbReference>
<dbReference type="GO" id="GO:0044010">
    <property type="term" value="P:single-species biofilm formation"/>
    <property type="evidence" value="ECO:0007669"/>
    <property type="project" value="TreeGrafter"/>
</dbReference>
<protein>
    <submittedName>
        <fullName evidence="2">Glycosyltransferase involved in cell wall biosynthesis</fullName>
    </submittedName>
</protein>
<keyword evidence="2" id="KW-0808">Transferase</keyword>
<dbReference type="SUPFAM" id="SSF53448">
    <property type="entry name" value="Nucleotide-diphospho-sugar transferases"/>
    <property type="match status" value="1"/>
</dbReference>
<dbReference type="PANTHER" id="PTHR43685">
    <property type="entry name" value="GLYCOSYLTRANSFERASE"/>
    <property type="match status" value="1"/>
</dbReference>
<dbReference type="InterPro" id="IPR029044">
    <property type="entry name" value="Nucleotide-diphossugar_trans"/>
</dbReference>
<gene>
    <name evidence="2" type="ORF">HNO88_004069</name>
</gene>